<gene>
    <name evidence="6" type="ORF">BKM31_14220</name>
</gene>
<evidence type="ECO:0000256" key="2">
    <source>
        <dbReference type="ARBA" id="ARBA00023002"/>
    </source>
</evidence>
<name>A0A1U9ZWZ7_9ACTN</name>
<dbReference type="Pfam" id="PF02668">
    <property type="entry name" value="TauD"/>
    <property type="match status" value="2"/>
</dbReference>
<dbReference type="STRING" id="1909395.BKM31_14220"/>
<dbReference type="InterPro" id="IPR003819">
    <property type="entry name" value="TauD/TfdA-like"/>
</dbReference>
<evidence type="ECO:0000313" key="7">
    <source>
        <dbReference type="Proteomes" id="UP000190797"/>
    </source>
</evidence>
<evidence type="ECO:0000256" key="1">
    <source>
        <dbReference type="ARBA" id="ARBA00001954"/>
    </source>
</evidence>
<keyword evidence="3" id="KW-0408">Iron</keyword>
<dbReference type="GO" id="GO:0017000">
    <property type="term" value="P:antibiotic biosynthetic process"/>
    <property type="evidence" value="ECO:0007669"/>
    <property type="project" value="UniProtKB-KW"/>
</dbReference>
<proteinExistence type="predicted"/>
<dbReference type="EMBL" id="CP017717">
    <property type="protein sequence ID" value="AQZ62462.1"/>
    <property type="molecule type" value="Genomic_DNA"/>
</dbReference>
<feature type="domain" description="TauD/TfdA-like" evidence="5">
    <location>
        <begin position="57"/>
        <end position="165"/>
    </location>
</feature>
<dbReference type="PANTHER" id="PTHR10696:SF56">
    <property type="entry name" value="TAUD_TFDA-LIKE DOMAIN-CONTAINING PROTEIN"/>
    <property type="match status" value="1"/>
</dbReference>
<feature type="domain" description="TauD/TfdA-like" evidence="5">
    <location>
        <begin position="227"/>
        <end position="282"/>
    </location>
</feature>
<dbReference type="PANTHER" id="PTHR10696">
    <property type="entry name" value="GAMMA-BUTYROBETAINE HYDROXYLASE-RELATED"/>
    <property type="match status" value="1"/>
</dbReference>
<dbReference type="InterPro" id="IPR042098">
    <property type="entry name" value="TauD-like_sf"/>
</dbReference>
<dbReference type="AlphaFoldDB" id="A0A1U9ZWZ7"/>
<dbReference type="InterPro" id="IPR050411">
    <property type="entry name" value="AlphaKG_dependent_hydroxylases"/>
</dbReference>
<evidence type="ECO:0000313" key="6">
    <source>
        <dbReference type="EMBL" id="AQZ62462.1"/>
    </source>
</evidence>
<comment type="cofactor">
    <cofactor evidence="1">
        <name>Fe(2+)</name>
        <dbReference type="ChEBI" id="CHEBI:29033"/>
    </cofactor>
</comment>
<accession>A0A1U9ZWZ7</accession>
<dbReference type="Gene3D" id="3.60.130.10">
    <property type="entry name" value="Clavaminate synthase-like"/>
    <property type="match status" value="1"/>
</dbReference>
<dbReference type="Proteomes" id="UP000190797">
    <property type="component" value="Chromosome"/>
</dbReference>
<sequence>MSTREGSILSEICLSEADRRELAEVASVVVGWSLDGPSIEALRERAGQSESLRSIGLDVRRRMREDGFALVKNVPCSEDAELVAFLGLIAIPSAPGNGDTLFFDISPSSSRSDDVSGTSAEFPLHTDSTFFSVPHDVLALACVRNSDSGGESIIVRAADVADRVRAIGGADALAALGDQVYPFYLRDPLFGHGIQLVPILVADGDEWCIRYRGDILAKLTERFELDEVHRHALSVLNQVVAEPESGAVQVRLETDDLIIVDNRRALHARTALGPGERRLRRMKGYSLDNSAWRII</sequence>
<dbReference type="SUPFAM" id="SSF51197">
    <property type="entry name" value="Clavaminate synthase-like"/>
    <property type="match status" value="1"/>
</dbReference>
<keyword evidence="7" id="KW-1185">Reference proteome</keyword>
<evidence type="ECO:0000259" key="5">
    <source>
        <dbReference type="Pfam" id="PF02668"/>
    </source>
</evidence>
<dbReference type="GO" id="GO:0016491">
    <property type="term" value="F:oxidoreductase activity"/>
    <property type="evidence" value="ECO:0007669"/>
    <property type="project" value="UniProtKB-KW"/>
</dbReference>
<dbReference type="KEGG" id="noa:BKM31_14220"/>
<keyword evidence="2" id="KW-0560">Oxidoreductase</keyword>
<reference evidence="7" key="1">
    <citation type="journal article" date="2017" name="Med. Chem. Commun.">
        <title>Nonomuraea sp. ATCC 55076 harbours the largest actinomycete chromosome to date and the kistamicin biosynthetic gene cluster.</title>
        <authorList>
            <person name="Nazari B."/>
            <person name="Forneris C.C."/>
            <person name="Gibson M.I."/>
            <person name="Moon K."/>
            <person name="Schramma K.R."/>
            <person name="Seyedsayamdost M.R."/>
        </authorList>
    </citation>
    <scope>NUCLEOTIDE SEQUENCE [LARGE SCALE GENOMIC DNA]</scope>
    <source>
        <strain evidence="7">ATCC 55076</strain>
    </source>
</reference>
<protein>
    <recommendedName>
        <fullName evidence="5">TauD/TfdA-like domain-containing protein</fullName>
    </recommendedName>
</protein>
<evidence type="ECO:0000256" key="4">
    <source>
        <dbReference type="ARBA" id="ARBA00023194"/>
    </source>
</evidence>
<keyword evidence="4" id="KW-0045">Antibiotic biosynthesis</keyword>
<evidence type="ECO:0000256" key="3">
    <source>
        <dbReference type="ARBA" id="ARBA00023004"/>
    </source>
</evidence>
<organism evidence="6 7">
    <name type="scientific">[Actinomadura] parvosata subsp. kistnae</name>
    <dbReference type="NCBI Taxonomy" id="1909395"/>
    <lineage>
        <taxon>Bacteria</taxon>
        <taxon>Bacillati</taxon>
        <taxon>Actinomycetota</taxon>
        <taxon>Actinomycetes</taxon>
        <taxon>Streptosporangiales</taxon>
        <taxon>Streptosporangiaceae</taxon>
        <taxon>Nonomuraea</taxon>
    </lineage>
</organism>